<gene>
    <name evidence="1" type="primary">67</name>
    <name evidence="1" type="ORF">PBI_JUSTASIGH_67</name>
</gene>
<proteinExistence type="predicted"/>
<organism evidence="1">
    <name type="scientific">Mycobacterium phage JustASigh</name>
    <dbReference type="NCBI Taxonomy" id="3158894"/>
    <lineage>
        <taxon>Viruses</taxon>
        <taxon>Duplodnaviria</taxon>
        <taxon>Heunggongvirae</taxon>
        <taxon>Uroviricota</taxon>
        <taxon>Caudoviricetes</taxon>
    </lineage>
</organism>
<sequence length="154" mass="17026">MRTTEAQARADAALVDTAPDLDRRLIRCVCGHSLDAHPVLAYHETTGAPVYHPCGRDACDCTRFQTRLAPWRVTFRPLVPDDSALLTIWPWLITSPRGHVVHSSHSRTSALTLARHMAGVETLLARVQAPVVHENDIRRAMGLPVVPEVVEVSE</sequence>
<dbReference type="EMBL" id="PP750961">
    <property type="protein sequence ID" value="XCH43047.1"/>
    <property type="molecule type" value="Genomic_DNA"/>
</dbReference>
<evidence type="ECO:0000313" key="1">
    <source>
        <dbReference type="EMBL" id="XCH43047.1"/>
    </source>
</evidence>
<name>A0AAU8GN34_9CAUD</name>
<protein>
    <submittedName>
        <fullName evidence="1">Uncharacterized protein</fullName>
    </submittedName>
</protein>
<accession>A0AAU8GN34</accession>
<reference evidence="1" key="1">
    <citation type="submission" date="2024-04" db="EMBL/GenBank/DDBJ databases">
        <authorList>
            <person name="Asai D.J."/>
            <person name="Lewis C.M."/>
            <person name="Viland M.D."/>
            <person name="Garlena R.A."/>
            <person name="Russell D.A."/>
            <person name="Jacobs-Sera D."/>
            <person name="Hatfull G.F."/>
        </authorList>
    </citation>
    <scope>NUCLEOTIDE SEQUENCE</scope>
</reference>